<keyword evidence="4 6" id="KW-1133">Transmembrane helix</keyword>
<dbReference type="AlphaFoldDB" id="A0A178YS38"/>
<dbReference type="RefSeq" id="WP_066868168.1">
    <property type="nucleotide sequence ID" value="NZ_LNQB01000040.1"/>
</dbReference>
<comment type="caution">
    <text evidence="7">The sequence shown here is derived from an EMBL/GenBank/DDBJ whole genome shotgun (WGS) entry which is preliminary data.</text>
</comment>
<accession>A0A178YS38</accession>
<feature type="transmembrane region" description="Helical" evidence="6">
    <location>
        <begin position="148"/>
        <end position="167"/>
    </location>
</feature>
<name>A0A178YS38_SINSA</name>
<comment type="subcellular location">
    <subcellularLocation>
        <location evidence="1">Cell membrane</location>
        <topology evidence="1">Multi-pass membrane protein</topology>
    </subcellularLocation>
</comment>
<reference evidence="7 8" key="1">
    <citation type="submission" date="2015-11" db="EMBL/GenBank/DDBJ databases">
        <title>Ensifer anhuiense sp. nov., an effective nitrogen fixation bacterium with Glycine soja.</title>
        <authorList>
            <person name="Yan H."/>
            <person name="Chen W."/>
        </authorList>
    </citation>
    <scope>NUCLEOTIDE SEQUENCE [LARGE SCALE GENOMIC DNA]</scope>
    <source>
        <strain evidence="7 8">LMG 7837</strain>
    </source>
</reference>
<evidence type="ECO:0000256" key="6">
    <source>
        <dbReference type="SAM" id="Phobius"/>
    </source>
</evidence>
<dbReference type="EMBL" id="LNQB01000040">
    <property type="protein sequence ID" value="OAP50274.1"/>
    <property type="molecule type" value="Genomic_DNA"/>
</dbReference>
<keyword evidence="3 6" id="KW-0812">Transmembrane</keyword>
<evidence type="ECO:0008006" key="9">
    <source>
        <dbReference type="Google" id="ProtNLM"/>
    </source>
</evidence>
<sequence length="325" mass="34788">MRIVLVALFTIMAAEAQAHGFGAEAGDPRNYLMVVLPLALTASAYAIGMRRLWSASARGRTIHLQRAVCFAAGWLFLAAALVSPLDRLASQLFTAHMIEHEILMVIAAPLFVLSKPLAPLLWALPQKLRASVGRALVRSIVLLPVRKAATNQLVATGLHGATLWLWHAPSLYDAALAETPVHWLQHLSFLGTAIIFWWALLFGRGRQGNGAAILYLFATTLHSGFLGILLSFAREPLYLSQGLGAANWGFSALEDQQLAGLIMWVPAGMLYVAAALVLAAAWIGGSNTSFAGESKDDAGARGGQAAVHDGCLQNGSHRSWRAPGE</sequence>
<keyword evidence="2" id="KW-1003">Cell membrane</keyword>
<evidence type="ECO:0000256" key="1">
    <source>
        <dbReference type="ARBA" id="ARBA00004651"/>
    </source>
</evidence>
<feature type="transmembrane region" description="Helical" evidence="6">
    <location>
        <begin position="183"/>
        <end position="201"/>
    </location>
</feature>
<evidence type="ECO:0000313" key="7">
    <source>
        <dbReference type="EMBL" id="OAP50274.1"/>
    </source>
</evidence>
<protein>
    <recommendedName>
        <fullName evidence="9">Cytochrome C oxidase assembly protein</fullName>
    </recommendedName>
</protein>
<dbReference type="InterPro" id="IPR019108">
    <property type="entry name" value="Caa3_assmbl_CtaG-rel"/>
</dbReference>
<dbReference type="Proteomes" id="UP000078507">
    <property type="component" value="Unassembled WGS sequence"/>
</dbReference>
<feature type="transmembrane region" description="Helical" evidence="6">
    <location>
        <begin position="213"/>
        <end position="233"/>
    </location>
</feature>
<evidence type="ECO:0000313" key="8">
    <source>
        <dbReference type="Proteomes" id="UP000078507"/>
    </source>
</evidence>
<dbReference type="OrthoDB" id="259025at2"/>
<feature type="transmembrane region" description="Helical" evidence="6">
    <location>
        <begin position="64"/>
        <end position="82"/>
    </location>
</feature>
<keyword evidence="5 6" id="KW-0472">Membrane</keyword>
<gene>
    <name evidence="7" type="ORF">ATB98_05485</name>
</gene>
<evidence type="ECO:0000256" key="4">
    <source>
        <dbReference type="ARBA" id="ARBA00022989"/>
    </source>
</evidence>
<feature type="transmembrane region" description="Helical" evidence="6">
    <location>
        <begin position="34"/>
        <end position="52"/>
    </location>
</feature>
<evidence type="ECO:0000256" key="3">
    <source>
        <dbReference type="ARBA" id="ARBA00022692"/>
    </source>
</evidence>
<proteinExistence type="predicted"/>
<evidence type="ECO:0000256" key="5">
    <source>
        <dbReference type="ARBA" id="ARBA00023136"/>
    </source>
</evidence>
<organism evidence="7 8">
    <name type="scientific">Sinorhizobium saheli</name>
    <dbReference type="NCBI Taxonomy" id="36856"/>
    <lineage>
        <taxon>Bacteria</taxon>
        <taxon>Pseudomonadati</taxon>
        <taxon>Pseudomonadota</taxon>
        <taxon>Alphaproteobacteria</taxon>
        <taxon>Hyphomicrobiales</taxon>
        <taxon>Rhizobiaceae</taxon>
        <taxon>Sinorhizobium/Ensifer group</taxon>
        <taxon>Sinorhizobium</taxon>
    </lineage>
</organism>
<dbReference type="Pfam" id="PF09678">
    <property type="entry name" value="Caa3_CtaG"/>
    <property type="match status" value="1"/>
</dbReference>
<dbReference type="STRING" id="36856.ATB98_05485"/>
<evidence type="ECO:0000256" key="2">
    <source>
        <dbReference type="ARBA" id="ARBA00022475"/>
    </source>
</evidence>
<keyword evidence="8" id="KW-1185">Reference proteome</keyword>
<feature type="transmembrane region" description="Helical" evidence="6">
    <location>
        <begin position="102"/>
        <end position="124"/>
    </location>
</feature>
<dbReference type="GO" id="GO:0005886">
    <property type="term" value="C:plasma membrane"/>
    <property type="evidence" value="ECO:0007669"/>
    <property type="project" value="UniProtKB-SubCell"/>
</dbReference>
<feature type="transmembrane region" description="Helical" evidence="6">
    <location>
        <begin position="261"/>
        <end position="285"/>
    </location>
</feature>